<keyword evidence="1" id="KW-0175">Coiled coil</keyword>
<dbReference type="VEuPathDB" id="FungiDB:PYU1_G006857"/>
<dbReference type="EnsemblProtists" id="PYU1_T006871">
    <property type="protein sequence ID" value="PYU1_T006871"/>
    <property type="gene ID" value="PYU1_G006857"/>
</dbReference>
<keyword evidence="3" id="KW-1185">Reference proteome</keyword>
<protein>
    <submittedName>
        <fullName evidence="2">Uncharacterized protein</fullName>
    </submittedName>
</protein>
<dbReference type="HOGENOM" id="CLU_106086_0_0_1"/>
<dbReference type="InParanoid" id="K3WPH9"/>
<accession>K3WPH9</accession>
<name>K3WPH9_GLOUD</name>
<organism evidence="2 3">
    <name type="scientific">Globisporangium ultimum (strain ATCC 200006 / CBS 805.95 / DAOM BR144)</name>
    <name type="common">Pythium ultimum</name>
    <dbReference type="NCBI Taxonomy" id="431595"/>
    <lineage>
        <taxon>Eukaryota</taxon>
        <taxon>Sar</taxon>
        <taxon>Stramenopiles</taxon>
        <taxon>Oomycota</taxon>
        <taxon>Peronosporomycetes</taxon>
        <taxon>Pythiales</taxon>
        <taxon>Pythiaceae</taxon>
        <taxon>Globisporangium</taxon>
    </lineage>
</organism>
<dbReference type="STRING" id="431595.K3WPH9"/>
<reference evidence="2" key="3">
    <citation type="submission" date="2015-02" db="UniProtKB">
        <authorList>
            <consortium name="EnsemblProtists"/>
        </authorList>
    </citation>
    <scope>IDENTIFICATION</scope>
    <source>
        <strain evidence="2">DAOM BR144</strain>
    </source>
</reference>
<dbReference type="Proteomes" id="UP000019132">
    <property type="component" value="Unassembled WGS sequence"/>
</dbReference>
<dbReference type="eggNOG" id="ENOG502SKZC">
    <property type="taxonomic scope" value="Eukaryota"/>
</dbReference>
<evidence type="ECO:0000313" key="2">
    <source>
        <dbReference type="EnsemblProtists" id="PYU1_T006871"/>
    </source>
</evidence>
<proteinExistence type="predicted"/>
<dbReference type="AlphaFoldDB" id="K3WPH9"/>
<evidence type="ECO:0000256" key="1">
    <source>
        <dbReference type="SAM" id="Coils"/>
    </source>
</evidence>
<reference evidence="3" key="1">
    <citation type="journal article" date="2010" name="Genome Biol.">
        <title>Genome sequence of the necrotrophic plant pathogen Pythium ultimum reveals original pathogenicity mechanisms and effector repertoire.</title>
        <authorList>
            <person name="Levesque C.A."/>
            <person name="Brouwer H."/>
            <person name="Cano L."/>
            <person name="Hamilton J.P."/>
            <person name="Holt C."/>
            <person name="Huitema E."/>
            <person name="Raffaele S."/>
            <person name="Robideau G.P."/>
            <person name="Thines M."/>
            <person name="Win J."/>
            <person name="Zerillo M.M."/>
            <person name="Beakes G.W."/>
            <person name="Boore J.L."/>
            <person name="Busam D."/>
            <person name="Dumas B."/>
            <person name="Ferriera S."/>
            <person name="Fuerstenberg S.I."/>
            <person name="Gachon C.M."/>
            <person name="Gaulin E."/>
            <person name="Govers F."/>
            <person name="Grenville-Briggs L."/>
            <person name="Horner N."/>
            <person name="Hostetler J."/>
            <person name="Jiang R.H."/>
            <person name="Johnson J."/>
            <person name="Krajaejun T."/>
            <person name="Lin H."/>
            <person name="Meijer H.J."/>
            <person name="Moore B."/>
            <person name="Morris P."/>
            <person name="Phuntmart V."/>
            <person name="Puiu D."/>
            <person name="Shetty J."/>
            <person name="Stajich J.E."/>
            <person name="Tripathy S."/>
            <person name="Wawra S."/>
            <person name="van West P."/>
            <person name="Whitty B.R."/>
            <person name="Coutinho P.M."/>
            <person name="Henrissat B."/>
            <person name="Martin F."/>
            <person name="Thomas P.D."/>
            <person name="Tyler B.M."/>
            <person name="De Vries R.P."/>
            <person name="Kamoun S."/>
            <person name="Yandell M."/>
            <person name="Tisserat N."/>
            <person name="Buell C.R."/>
        </authorList>
    </citation>
    <scope>NUCLEOTIDE SEQUENCE</scope>
    <source>
        <strain evidence="3">DAOM:BR144</strain>
    </source>
</reference>
<reference evidence="3" key="2">
    <citation type="submission" date="2010-04" db="EMBL/GenBank/DDBJ databases">
        <authorList>
            <person name="Buell R."/>
            <person name="Hamilton J."/>
            <person name="Hostetler J."/>
        </authorList>
    </citation>
    <scope>NUCLEOTIDE SEQUENCE [LARGE SCALE GENOMIC DNA]</scope>
    <source>
        <strain evidence="3">DAOM:BR144</strain>
    </source>
</reference>
<evidence type="ECO:0000313" key="3">
    <source>
        <dbReference type="Proteomes" id="UP000019132"/>
    </source>
</evidence>
<dbReference type="EMBL" id="GL376635">
    <property type="status" value="NOT_ANNOTATED_CDS"/>
    <property type="molecule type" value="Genomic_DNA"/>
</dbReference>
<sequence length="165" mass="19265">MLIAETLVASAQCSQLHQLNLSRNLELRSVVKYQELIRSGACPSLVSLQLGYAQTYVEGRAFVKDTLARMSVEELRRRKQALFESRLTALQLWNDEKARRDVARCKRQCQLLRAQYDHMESEADRALRRRKRIRKSTHLCIHQEIQQLKQAHQHRVICKALQASQ</sequence>
<feature type="coiled-coil region" evidence="1">
    <location>
        <begin position="102"/>
        <end position="136"/>
    </location>
</feature>